<dbReference type="eggNOG" id="ENOG5033224">
    <property type="taxonomic scope" value="Bacteria"/>
</dbReference>
<organism evidence="1 2">
    <name type="scientific">Candidatus Regiella insecticola LSR1</name>
    <dbReference type="NCBI Taxonomy" id="663321"/>
    <lineage>
        <taxon>Bacteria</taxon>
        <taxon>Pseudomonadati</taxon>
        <taxon>Pseudomonadota</taxon>
        <taxon>Gammaproteobacteria</taxon>
        <taxon>Enterobacterales</taxon>
        <taxon>Enterobacteriaceae</taxon>
        <taxon>aphid secondary symbionts</taxon>
        <taxon>Candidatus Regiella</taxon>
    </lineage>
</organism>
<keyword evidence="2" id="KW-1185">Reference proteome</keyword>
<dbReference type="EMBL" id="GL379590">
    <property type="protein sequence ID" value="EFL92178.1"/>
    <property type="molecule type" value="Genomic_DNA"/>
</dbReference>
<name>E0WS44_9ENTR</name>
<protein>
    <recommendedName>
        <fullName evidence="3">CopG family transcriptional regulator</fullName>
    </recommendedName>
</protein>
<reference evidence="1" key="1">
    <citation type="journal article" date="2009" name="Environ. Microbiol.">
        <title>Dynamics of genome evolution in facultative symbionts of aphids.</title>
        <authorList>
            <person name="Degnan P.H."/>
            <person name="Leonardo T.E."/>
            <person name="Cass B.N."/>
            <person name="Hurwitz B."/>
            <person name="Stern D."/>
            <person name="Gibbs R.A."/>
            <person name="Richards S."/>
            <person name="Moran N.A."/>
        </authorList>
    </citation>
    <scope>NUCLEOTIDE SEQUENCE [LARGE SCALE GENOMIC DNA]</scope>
    <source>
        <strain evidence="1">LSR1</strain>
    </source>
</reference>
<dbReference type="Proteomes" id="UP000005726">
    <property type="component" value="Unassembled WGS sequence"/>
</dbReference>
<accession>E0WS44</accession>
<evidence type="ECO:0000313" key="2">
    <source>
        <dbReference type="Proteomes" id="UP000005726"/>
    </source>
</evidence>
<gene>
    <name evidence="1" type="ORF">REG_0768</name>
</gene>
<evidence type="ECO:0000313" key="1">
    <source>
        <dbReference type="EMBL" id="EFL92178.1"/>
    </source>
</evidence>
<sequence>MMLSTGENMRTTLAIDDDILAAAKGLAARQNKSLGAVISSLARQALHVPSHPKRNGIPLLLVRSDGMLVTPELVNQLRDELP</sequence>
<dbReference type="HOGENOM" id="CLU_186849_1_0_6"/>
<dbReference type="AlphaFoldDB" id="E0WS44"/>
<dbReference type="STRING" id="663321.REG_0768"/>
<evidence type="ECO:0008006" key="3">
    <source>
        <dbReference type="Google" id="ProtNLM"/>
    </source>
</evidence>
<proteinExistence type="predicted"/>